<accession>A0A5S6Q7U6</accession>
<dbReference type="WBParaSite" id="TMUE_1000003258.3">
    <property type="protein sequence ID" value="TMUE_1000003258.3"/>
    <property type="gene ID" value="WBGene00289571"/>
</dbReference>
<dbReference type="Proteomes" id="UP000046395">
    <property type="component" value="Unassembled WGS sequence"/>
</dbReference>
<reference evidence="3" key="3">
    <citation type="submission" date="2019-12" db="UniProtKB">
        <authorList>
            <consortium name="WormBaseParasite"/>
        </authorList>
    </citation>
    <scope>IDENTIFICATION</scope>
</reference>
<feature type="region of interest" description="Disordered" evidence="1">
    <location>
        <begin position="1"/>
        <end position="25"/>
    </location>
</feature>
<evidence type="ECO:0000313" key="4">
    <source>
        <dbReference type="WBParaSite" id="TMUE_1000003258.2"/>
    </source>
</evidence>
<organism evidence="2 3">
    <name type="scientific">Trichuris muris</name>
    <name type="common">Mouse whipworm</name>
    <dbReference type="NCBI Taxonomy" id="70415"/>
    <lineage>
        <taxon>Eukaryota</taxon>
        <taxon>Metazoa</taxon>
        <taxon>Ecdysozoa</taxon>
        <taxon>Nematoda</taxon>
        <taxon>Enoplea</taxon>
        <taxon>Dorylaimia</taxon>
        <taxon>Trichinellida</taxon>
        <taxon>Trichuridae</taxon>
        <taxon>Trichuris</taxon>
    </lineage>
</organism>
<reference evidence="2" key="1">
    <citation type="submission" date="2013-11" db="EMBL/GenBank/DDBJ databases">
        <authorList>
            <person name="Aslett M."/>
        </authorList>
    </citation>
    <scope>NUCLEOTIDE SEQUENCE [LARGE SCALE GENOMIC DNA]</scope>
    <source>
        <strain evidence="2">Edinburgh</strain>
    </source>
</reference>
<keyword evidence="2" id="KW-1185">Reference proteome</keyword>
<proteinExistence type="predicted"/>
<dbReference type="WBParaSite" id="TMUE_1000003258.2">
    <property type="protein sequence ID" value="TMUE_1000003258.2"/>
    <property type="gene ID" value="WBGene00289571"/>
</dbReference>
<reference evidence="2" key="2">
    <citation type="submission" date="2014-03" db="EMBL/GenBank/DDBJ databases">
        <title>The whipworm genome and dual-species transcriptomics of an intimate host-pathogen interaction.</title>
        <authorList>
            <person name="Foth B.J."/>
            <person name="Tsai I.J."/>
            <person name="Reid A.J."/>
            <person name="Bancroft A.J."/>
            <person name="Nichol S."/>
            <person name="Tracey A."/>
            <person name="Holroyd N."/>
            <person name="Cotton J.A."/>
            <person name="Stanley E.J."/>
            <person name="Zarowiecki M."/>
            <person name="Liu J.Z."/>
            <person name="Huckvale T."/>
            <person name="Cooper P.J."/>
            <person name="Grencis R.K."/>
            <person name="Berriman M."/>
        </authorList>
    </citation>
    <scope>NUCLEOTIDE SEQUENCE [LARGE SCALE GENOMIC DNA]</scope>
    <source>
        <strain evidence="2">Edinburgh</strain>
    </source>
</reference>
<evidence type="ECO:0000313" key="2">
    <source>
        <dbReference type="Proteomes" id="UP000046395"/>
    </source>
</evidence>
<name>A0A5S6Q7U6_TRIMR</name>
<evidence type="ECO:0000313" key="3">
    <source>
        <dbReference type="WBParaSite" id="TMUE_1000003258.1"/>
    </source>
</evidence>
<dbReference type="WBParaSite" id="TMUE_1000003258.1">
    <property type="protein sequence ID" value="TMUE_1000003258.1"/>
    <property type="gene ID" value="WBGene00289571"/>
</dbReference>
<dbReference type="AlphaFoldDB" id="A0A5S6Q7U6"/>
<sequence>MPPKSAQKSDGAKRRATSPQITTSTSPTMEQLSILWKCICDMRDIIQEKAEQIHAYSVANERTFIEFANEAAEFKEVARSLSADDFRDQYNQLVEHGNLMLVNMVERICEEVKLRNEIVKFRSELNRICNSVTVEEAGPGPSNEQMQ</sequence>
<protein>
    <submittedName>
        <fullName evidence="3 4">Uncharacterized protein</fullName>
    </submittedName>
</protein>
<evidence type="ECO:0000256" key="1">
    <source>
        <dbReference type="SAM" id="MobiDB-lite"/>
    </source>
</evidence>